<dbReference type="SUPFAM" id="SSF51735">
    <property type="entry name" value="NAD(P)-binding Rossmann-fold domains"/>
    <property type="match status" value="2"/>
</dbReference>
<name>A0ABQ0AXA5_9FIRM</name>
<evidence type="ECO:0000256" key="5">
    <source>
        <dbReference type="ARBA" id="ARBA00023027"/>
    </source>
</evidence>
<dbReference type="NCBIfam" id="NF007033">
    <property type="entry name" value="PRK09496.1-5"/>
    <property type="match status" value="1"/>
</dbReference>
<feature type="domain" description="RCK N-terminal" evidence="7">
    <location>
        <begin position="228"/>
        <end position="344"/>
    </location>
</feature>
<dbReference type="PRINTS" id="PR00335">
    <property type="entry name" value="KUPTAKETRKA"/>
</dbReference>
<sequence length="452" mass="49658">MKIIIVGCGKVGTTLAEQLNRENHDITLIDTNDEAIQNLSDSADVMGVTGNGAIYQVQMEAGIQDADLLIATTNSDELNMLCCLIAKKAGNCHTIARIRNPEYSAEIRYIREELNLSLAINPELAAAREIARILRFPSAIKIEPFAKGRIELLKFLIPEYSNLDGMKVVDVVSRLKSNVLICVVERGNDVVIPDGNFVMKKGDKISFIASHQDSAEFFKKAGIDNNSVKSAMFVGGGKLTHYLCNLLEDTKIKIKIIERDEERCRRLSEQLPKAMIIHGDGTDEQLLLEEGIRQTEAFASLTGFDEENIMLSLYAASQSKAKLITKVNKIAFENVVNSLNLGSLIQPKMLTAEIILQYVRAMQNSMGSSNIETLYKIAADKAEALEFRVKEGSPILGVSLEQLKLKDNLLIACINRGGTIITPRGKDTIQAGDTVVVVTTCTGLNDLTDILK</sequence>
<dbReference type="NCBIfam" id="NF007039">
    <property type="entry name" value="PRK09496.3-2"/>
    <property type="match status" value="1"/>
</dbReference>
<evidence type="ECO:0000256" key="1">
    <source>
        <dbReference type="ARBA" id="ARBA00017378"/>
    </source>
</evidence>
<dbReference type="SUPFAM" id="SSF116726">
    <property type="entry name" value="TrkA C-terminal domain-like"/>
    <property type="match status" value="2"/>
</dbReference>
<feature type="domain" description="RCK N-terminal" evidence="7">
    <location>
        <begin position="1"/>
        <end position="124"/>
    </location>
</feature>
<keyword evidence="2" id="KW-0813">Transport</keyword>
<dbReference type="RefSeq" id="WP_176253431.1">
    <property type="nucleotide sequence ID" value="NZ_BAABXL010000001.1"/>
</dbReference>
<keyword evidence="5" id="KW-0520">NAD</keyword>
<dbReference type="InterPro" id="IPR050721">
    <property type="entry name" value="Trk_Ktr_HKT_K-transport"/>
</dbReference>
<evidence type="ECO:0000259" key="7">
    <source>
        <dbReference type="PROSITE" id="PS51201"/>
    </source>
</evidence>
<gene>
    <name evidence="9" type="primary">trkA</name>
    <name evidence="9" type="ORF">F130042H8_17280</name>
</gene>
<feature type="domain" description="RCK C-terminal" evidence="8">
    <location>
        <begin position="372"/>
        <end position="452"/>
    </location>
</feature>
<dbReference type="InterPro" id="IPR036721">
    <property type="entry name" value="RCK_C_sf"/>
</dbReference>
<evidence type="ECO:0000313" key="9">
    <source>
        <dbReference type="EMBL" id="GAA6268668.1"/>
    </source>
</evidence>
<reference evidence="9 10" key="1">
    <citation type="submission" date="2024-04" db="EMBL/GenBank/DDBJ databases">
        <title>Defined microbial consortia suppress multidrug-resistant proinflammatory Enterobacteriaceae via ecological control.</title>
        <authorList>
            <person name="Furuichi M."/>
            <person name="Kawaguchi T."/>
            <person name="Pust M."/>
            <person name="Yasuma K."/>
            <person name="Plichta D."/>
            <person name="Hasegawa N."/>
            <person name="Ohya T."/>
            <person name="Bhattarai S."/>
            <person name="Sasajima S."/>
            <person name="Aoto Y."/>
            <person name="Tuganbaev T."/>
            <person name="Yaginuma M."/>
            <person name="Ueda M."/>
            <person name="Okahashi N."/>
            <person name="Amafuji K."/>
            <person name="Kiridooshi Y."/>
            <person name="Sugita K."/>
            <person name="Strazar M."/>
            <person name="Skelly A."/>
            <person name="Suda W."/>
            <person name="Hattori M."/>
            <person name="Nakamoto N."/>
            <person name="Caballero S."/>
            <person name="Norman J."/>
            <person name="Olle B."/>
            <person name="Tanoue T."/>
            <person name="Arita M."/>
            <person name="Bucci V."/>
            <person name="Atarashi K."/>
            <person name="Xavier R."/>
            <person name="Honda K."/>
        </authorList>
    </citation>
    <scope>NUCLEOTIDE SEQUENCE [LARGE SCALE GENOMIC DNA]</scope>
    <source>
        <strain evidence="10">f13</strain>
    </source>
</reference>
<dbReference type="PROSITE" id="PS51202">
    <property type="entry name" value="RCK_C"/>
    <property type="match status" value="2"/>
</dbReference>
<dbReference type="NCBIfam" id="NF007031">
    <property type="entry name" value="PRK09496.1-2"/>
    <property type="match status" value="1"/>
</dbReference>
<organism evidence="9 10">
    <name type="scientific">Enterocloster alcoholdehydrogenati</name>
    <dbReference type="NCBI Taxonomy" id="2547410"/>
    <lineage>
        <taxon>Bacteria</taxon>
        <taxon>Bacillati</taxon>
        <taxon>Bacillota</taxon>
        <taxon>Clostridia</taxon>
        <taxon>Lachnospirales</taxon>
        <taxon>Lachnospiraceae</taxon>
        <taxon>Enterocloster</taxon>
    </lineage>
</organism>
<dbReference type="InterPro" id="IPR006036">
    <property type="entry name" value="K_uptake_TrkA"/>
</dbReference>
<keyword evidence="3" id="KW-0633">Potassium transport</keyword>
<evidence type="ECO:0000259" key="8">
    <source>
        <dbReference type="PROSITE" id="PS51202"/>
    </source>
</evidence>
<accession>A0ABQ0AXA5</accession>
<dbReference type="InterPro" id="IPR006037">
    <property type="entry name" value="RCK_C"/>
</dbReference>
<dbReference type="EMBL" id="BAABXL010000001">
    <property type="protein sequence ID" value="GAA6268668.1"/>
    <property type="molecule type" value="Genomic_DNA"/>
</dbReference>
<evidence type="ECO:0000256" key="4">
    <source>
        <dbReference type="ARBA" id="ARBA00022958"/>
    </source>
</evidence>
<feature type="domain" description="RCK C-terminal" evidence="8">
    <location>
        <begin position="140"/>
        <end position="223"/>
    </location>
</feature>
<keyword evidence="10" id="KW-1185">Reference proteome</keyword>
<keyword evidence="6" id="KW-0406">Ion transport</keyword>
<dbReference type="InterPro" id="IPR003148">
    <property type="entry name" value="RCK_N"/>
</dbReference>
<evidence type="ECO:0000313" key="10">
    <source>
        <dbReference type="Proteomes" id="UP001600894"/>
    </source>
</evidence>
<proteinExistence type="predicted"/>
<evidence type="ECO:0000256" key="2">
    <source>
        <dbReference type="ARBA" id="ARBA00022448"/>
    </source>
</evidence>
<dbReference type="Gene3D" id="3.30.70.1450">
    <property type="entry name" value="Regulator of K+ conductance, C-terminal domain"/>
    <property type="match status" value="2"/>
</dbReference>
<dbReference type="Gene3D" id="3.40.50.720">
    <property type="entry name" value="NAD(P)-binding Rossmann-like Domain"/>
    <property type="match status" value="2"/>
</dbReference>
<evidence type="ECO:0000256" key="3">
    <source>
        <dbReference type="ARBA" id="ARBA00022538"/>
    </source>
</evidence>
<dbReference type="InterPro" id="IPR036291">
    <property type="entry name" value="NAD(P)-bd_dom_sf"/>
</dbReference>
<dbReference type="Pfam" id="PF02080">
    <property type="entry name" value="TrkA_C"/>
    <property type="match status" value="2"/>
</dbReference>
<dbReference type="PANTHER" id="PTHR43833:SF5">
    <property type="entry name" value="TRK SYSTEM POTASSIUM UPTAKE PROTEIN TRKA"/>
    <property type="match status" value="1"/>
</dbReference>
<dbReference type="PANTHER" id="PTHR43833">
    <property type="entry name" value="POTASSIUM CHANNEL PROTEIN 2-RELATED-RELATED"/>
    <property type="match status" value="1"/>
</dbReference>
<keyword evidence="4" id="KW-0630">Potassium</keyword>
<protein>
    <recommendedName>
        <fullName evidence="1">Trk system potassium uptake protein TrkA</fullName>
    </recommendedName>
</protein>
<dbReference type="Proteomes" id="UP001600894">
    <property type="component" value="Unassembled WGS sequence"/>
</dbReference>
<comment type="caution">
    <text evidence="9">The sequence shown here is derived from an EMBL/GenBank/DDBJ whole genome shotgun (WGS) entry which is preliminary data.</text>
</comment>
<dbReference type="Pfam" id="PF02254">
    <property type="entry name" value="TrkA_N"/>
    <property type="match status" value="2"/>
</dbReference>
<dbReference type="PROSITE" id="PS51201">
    <property type="entry name" value="RCK_N"/>
    <property type="match status" value="2"/>
</dbReference>
<evidence type="ECO:0000256" key="6">
    <source>
        <dbReference type="ARBA" id="ARBA00023065"/>
    </source>
</evidence>